<evidence type="ECO:0000313" key="2">
    <source>
        <dbReference type="EMBL" id="CAG9610409.1"/>
    </source>
</evidence>
<feature type="transmembrane region" description="Helical" evidence="1">
    <location>
        <begin position="57"/>
        <end position="77"/>
    </location>
</feature>
<comment type="caution">
    <text evidence="2">The sequence shown here is derived from an EMBL/GenBank/DDBJ whole genome shotgun (WGS) entry which is preliminary data.</text>
</comment>
<dbReference type="AlphaFoldDB" id="A0A9C7GD95"/>
<dbReference type="RefSeq" id="WP_230498760.1">
    <property type="nucleotide sequence ID" value="NZ_CAKJTG010000035.1"/>
</dbReference>
<keyword evidence="1" id="KW-0812">Transmembrane</keyword>
<evidence type="ECO:0000313" key="3">
    <source>
        <dbReference type="Proteomes" id="UP000789845"/>
    </source>
</evidence>
<reference evidence="2" key="1">
    <citation type="submission" date="2021-10" db="EMBL/GenBank/DDBJ databases">
        <authorList>
            <person name="Criscuolo A."/>
        </authorList>
    </citation>
    <scope>NUCLEOTIDE SEQUENCE</scope>
    <source>
        <strain evidence="2">CIP111885</strain>
    </source>
</reference>
<keyword evidence="3" id="KW-1185">Reference proteome</keyword>
<accession>A0A9C7GD95</accession>
<sequence>MPALNIDSDKWTQRLYGIIVILFLSSLFMPFVFIFWLQDLLYHSKSHWVFIAPSTAYISFFIGMLLIPIALTIHLILKSKSERKWIGWLTGLLLVCSIPFFALGVSTYYYLDDEGIHVNELKSLEETDYRWETMKELKEVWVLDNGVSRLNEYLMITEDNTEINLTAAFREHQIKIKTYQMLEQHRIKITSNHQDLYEE</sequence>
<dbReference type="EMBL" id="CAKJTG010000035">
    <property type="protein sequence ID" value="CAG9610409.1"/>
    <property type="molecule type" value="Genomic_DNA"/>
</dbReference>
<feature type="transmembrane region" description="Helical" evidence="1">
    <location>
        <begin position="15"/>
        <end position="37"/>
    </location>
</feature>
<dbReference type="Proteomes" id="UP000789845">
    <property type="component" value="Unassembled WGS sequence"/>
</dbReference>
<evidence type="ECO:0000256" key="1">
    <source>
        <dbReference type="SAM" id="Phobius"/>
    </source>
</evidence>
<feature type="transmembrane region" description="Helical" evidence="1">
    <location>
        <begin position="89"/>
        <end position="111"/>
    </location>
</feature>
<protein>
    <submittedName>
        <fullName evidence="2">Uncharacterized protein</fullName>
    </submittedName>
</protein>
<keyword evidence="1" id="KW-0472">Membrane</keyword>
<gene>
    <name evidence="2" type="ORF">NEOCIP111885_04183</name>
</gene>
<organism evidence="2 3">
    <name type="scientific">Pseudoneobacillus rhizosphaerae</name>
    <dbReference type="NCBI Taxonomy" id="2880968"/>
    <lineage>
        <taxon>Bacteria</taxon>
        <taxon>Bacillati</taxon>
        <taxon>Bacillota</taxon>
        <taxon>Bacilli</taxon>
        <taxon>Bacillales</taxon>
        <taxon>Bacillaceae</taxon>
        <taxon>Pseudoneobacillus</taxon>
    </lineage>
</organism>
<proteinExistence type="predicted"/>
<name>A0A9C7GD95_9BACI</name>
<keyword evidence="1" id="KW-1133">Transmembrane helix</keyword>